<evidence type="ECO:0000313" key="4">
    <source>
        <dbReference type="EMBL" id="TQF07057.1"/>
    </source>
</evidence>
<comment type="similarity">
    <text evidence="1">Belongs to the thioesterase family.</text>
</comment>
<dbReference type="InterPro" id="IPR020802">
    <property type="entry name" value="TesA-like"/>
</dbReference>
<keyword evidence="5" id="KW-1185">Reference proteome</keyword>
<dbReference type="Pfam" id="PF00975">
    <property type="entry name" value="Thioesterase"/>
    <property type="match status" value="1"/>
</dbReference>
<dbReference type="InterPro" id="IPR029058">
    <property type="entry name" value="AB_hydrolase_fold"/>
</dbReference>
<dbReference type="Gene3D" id="3.40.50.1820">
    <property type="entry name" value="alpha/beta hydrolase"/>
    <property type="match status" value="1"/>
</dbReference>
<dbReference type="SUPFAM" id="SSF53474">
    <property type="entry name" value="alpha/beta-Hydrolases"/>
    <property type="match status" value="1"/>
</dbReference>
<dbReference type="GO" id="GO:0016787">
    <property type="term" value="F:hydrolase activity"/>
    <property type="evidence" value="ECO:0007669"/>
    <property type="project" value="UniProtKB-KW"/>
</dbReference>
<dbReference type="InterPro" id="IPR012223">
    <property type="entry name" value="TEII"/>
</dbReference>
<dbReference type="PANTHER" id="PTHR11487:SF0">
    <property type="entry name" value="S-ACYL FATTY ACID SYNTHASE THIOESTERASE, MEDIUM CHAIN"/>
    <property type="match status" value="1"/>
</dbReference>
<evidence type="ECO:0000256" key="1">
    <source>
        <dbReference type="ARBA" id="ARBA00007169"/>
    </source>
</evidence>
<comment type="caution">
    <text evidence="4">The sequence shown here is derived from an EMBL/GenBank/DDBJ whole genome shotgun (WGS) entry which is preliminary data.</text>
</comment>
<organism evidence="4 5">
    <name type="scientific">Kitasatospora acidiphila</name>
    <dbReference type="NCBI Taxonomy" id="2567942"/>
    <lineage>
        <taxon>Bacteria</taxon>
        <taxon>Bacillati</taxon>
        <taxon>Actinomycetota</taxon>
        <taxon>Actinomycetes</taxon>
        <taxon>Kitasatosporales</taxon>
        <taxon>Streptomycetaceae</taxon>
        <taxon>Kitasatospora</taxon>
    </lineage>
</organism>
<dbReference type="PANTHER" id="PTHR11487">
    <property type="entry name" value="THIOESTERASE"/>
    <property type="match status" value="1"/>
</dbReference>
<dbReference type="EMBL" id="VIGB01000003">
    <property type="protein sequence ID" value="TQF07057.1"/>
    <property type="molecule type" value="Genomic_DNA"/>
</dbReference>
<dbReference type="Proteomes" id="UP000319103">
    <property type="component" value="Unassembled WGS sequence"/>
</dbReference>
<gene>
    <name evidence="4" type="ORF">E6W39_38850</name>
</gene>
<protein>
    <submittedName>
        <fullName evidence="4">Thioesterase</fullName>
    </submittedName>
</protein>
<proteinExistence type="inferred from homology"/>
<feature type="domain" description="Thioesterase TesA-like" evidence="3">
    <location>
        <begin position="26"/>
        <end position="248"/>
    </location>
</feature>
<dbReference type="AlphaFoldDB" id="A0A540WDT1"/>
<reference evidence="4 5" key="1">
    <citation type="submission" date="2019-06" db="EMBL/GenBank/DDBJ databases">
        <title>Description of Kitasatospora acidophila sp. nov. isolated from pine grove soil, and reclassification of Streptomyces novaecaesareae to Kitasatospora novaeceasareae comb. nov.</title>
        <authorList>
            <person name="Kim M.J."/>
        </authorList>
    </citation>
    <scope>NUCLEOTIDE SEQUENCE [LARGE SCALE GENOMIC DNA]</scope>
    <source>
        <strain evidence="4 5">MMS16-CNU292</strain>
    </source>
</reference>
<dbReference type="GO" id="GO:0008610">
    <property type="term" value="P:lipid biosynthetic process"/>
    <property type="evidence" value="ECO:0007669"/>
    <property type="project" value="TreeGrafter"/>
</dbReference>
<dbReference type="SMART" id="SM00824">
    <property type="entry name" value="PKS_TE"/>
    <property type="match status" value="1"/>
</dbReference>
<evidence type="ECO:0000256" key="2">
    <source>
        <dbReference type="ARBA" id="ARBA00022801"/>
    </source>
</evidence>
<evidence type="ECO:0000259" key="3">
    <source>
        <dbReference type="SMART" id="SM00824"/>
    </source>
</evidence>
<evidence type="ECO:0000313" key="5">
    <source>
        <dbReference type="Proteomes" id="UP000319103"/>
    </source>
</evidence>
<dbReference type="RefSeq" id="WP_141637461.1">
    <property type="nucleotide sequence ID" value="NZ_VIGB01000003.1"/>
</dbReference>
<accession>A0A540WDT1</accession>
<dbReference type="InterPro" id="IPR001031">
    <property type="entry name" value="Thioesterase"/>
</dbReference>
<keyword evidence="2" id="KW-0378">Hydrolase</keyword>
<dbReference type="OrthoDB" id="3872750at2"/>
<name>A0A540WDT1_9ACTN</name>
<sequence length="255" mass="28251">MGTVRVDAGLWCRRFHPSPQAVSRLVCFPHAGGSAAFFHPVSARLAGRTDVVAVQYPGRQDRRLEPCLDDIHELADRLHEVLREQTDLPLTFFGHSMGASVAFEVARRLERDGQRLARVFVSGRRAPSRPRDGEQVHLRDDDGIVAEMKTLSGTDPAVFADEEILRMVLPALRADYRAAETYRTEPGAALVSPITALTGDDDPRTSIDDARAWQDHTSGDFQLKVFPGGHFYLSDRPGDVMNVLADHLDGLRMPS</sequence>